<reference evidence="8 9" key="1">
    <citation type="submission" date="2020-08" db="EMBL/GenBank/DDBJ databases">
        <title>A Genomic Blueprint of the Chicken Gut Microbiome.</title>
        <authorList>
            <person name="Gilroy R."/>
            <person name="Ravi A."/>
            <person name="Getino M."/>
            <person name="Pursley I."/>
            <person name="Horton D.L."/>
            <person name="Alikhan N.-F."/>
            <person name="Baker D."/>
            <person name="Gharbi K."/>
            <person name="Hall N."/>
            <person name="Watson M."/>
            <person name="Adriaenssens E.M."/>
            <person name="Foster-Nyarko E."/>
            <person name="Jarju S."/>
            <person name="Secka A."/>
            <person name="Antonio M."/>
            <person name="Oren A."/>
            <person name="Chaudhuri R."/>
            <person name="La Ragione R.M."/>
            <person name="Hildebrand F."/>
            <person name="Pallen M.J."/>
        </authorList>
    </citation>
    <scope>NUCLEOTIDE SEQUENCE [LARGE SCALE GENOMIC DNA]</scope>
    <source>
        <strain evidence="8 9">N37</strain>
    </source>
</reference>
<dbReference type="PANTHER" id="PTHR30354:SF26">
    <property type="entry name" value="TRANSPORTER, PUTATIVE-RELATED"/>
    <property type="match status" value="1"/>
</dbReference>
<evidence type="ECO:0000313" key="8">
    <source>
        <dbReference type="EMBL" id="MBD8047951.1"/>
    </source>
</evidence>
<keyword evidence="3 6" id="KW-0812">Transmembrane</keyword>
<dbReference type="RefSeq" id="WP_191740910.1">
    <property type="nucleotide sequence ID" value="NZ_JACSQB010000106.1"/>
</dbReference>
<feature type="transmembrane region" description="Helical" evidence="6">
    <location>
        <begin position="253"/>
        <end position="271"/>
    </location>
</feature>
<feature type="domain" description="Citrate transporter-like" evidence="7">
    <location>
        <begin position="14"/>
        <end position="365"/>
    </location>
</feature>
<keyword evidence="2" id="KW-0813">Transport</keyword>
<evidence type="ECO:0000259" key="7">
    <source>
        <dbReference type="Pfam" id="PF03600"/>
    </source>
</evidence>
<feature type="transmembrane region" description="Helical" evidence="6">
    <location>
        <begin position="381"/>
        <end position="400"/>
    </location>
</feature>
<evidence type="ECO:0000256" key="2">
    <source>
        <dbReference type="ARBA" id="ARBA00022448"/>
    </source>
</evidence>
<dbReference type="EMBL" id="JACSQB010000106">
    <property type="protein sequence ID" value="MBD8047951.1"/>
    <property type="molecule type" value="Genomic_DNA"/>
</dbReference>
<keyword evidence="4 6" id="KW-1133">Transmembrane helix</keyword>
<dbReference type="InterPro" id="IPR003474">
    <property type="entry name" value="Glcn_transporter"/>
</dbReference>
<feature type="transmembrane region" description="Helical" evidence="6">
    <location>
        <begin position="138"/>
        <end position="157"/>
    </location>
</feature>
<proteinExistence type="predicted"/>
<dbReference type="InterPro" id="IPR014738">
    <property type="entry name" value="Citrate_transporter"/>
</dbReference>
<evidence type="ECO:0000256" key="5">
    <source>
        <dbReference type="ARBA" id="ARBA00023136"/>
    </source>
</evidence>
<dbReference type="NCBIfam" id="TIGR00784">
    <property type="entry name" value="citMHS"/>
    <property type="match status" value="1"/>
</dbReference>
<feature type="transmembrane region" description="Helical" evidence="6">
    <location>
        <begin position="230"/>
        <end position="247"/>
    </location>
</feature>
<evidence type="ECO:0000256" key="4">
    <source>
        <dbReference type="ARBA" id="ARBA00022989"/>
    </source>
</evidence>
<evidence type="ECO:0000256" key="6">
    <source>
        <dbReference type="SAM" id="Phobius"/>
    </source>
</evidence>
<feature type="transmembrane region" description="Helical" evidence="6">
    <location>
        <begin position="97"/>
        <end position="126"/>
    </location>
</feature>
<dbReference type="PANTHER" id="PTHR30354">
    <property type="entry name" value="GNT FAMILY GLUCONATE TRANSPORTER"/>
    <property type="match status" value="1"/>
</dbReference>
<accession>A0ABR8YVH8</accession>
<protein>
    <submittedName>
        <fullName evidence="8">Citrate transporter</fullName>
    </submittedName>
</protein>
<feature type="transmembrane region" description="Helical" evidence="6">
    <location>
        <begin position="412"/>
        <end position="430"/>
    </location>
</feature>
<feature type="transmembrane region" description="Helical" evidence="6">
    <location>
        <begin position="177"/>
        <end position="196"/>
    </location>
</feature>
<feature type="transmembrane region" description="Helical" evidence="6">
    <location>
        <begin position="29"/>
        <end position="46"/>
    </location>
</feature>
<keyword evidence="5 6" id="KW-0472">Membrane</keyword>
<gene>
    <name evidence="8" type="ORF">H9637_13030</name>
</gene>
<name>A0ABR8YVH8_9CLOT</name>
<evidence type="ECO:0000256" key="1">
    <source>
        <dbReference type="ARBA" id="ARBA00004141"/>
    </source>
</evidence>
<evidence type="ECO:0000256" key="3">
    <source>
        <dbReference type="ARBA" id="ARBA00022692"/>
    </source>
</evidence>
<dbReference type="Proteomes" id="UP000627166">
    <property type="component" value="Unassembled WGS sequence"/>
</dbReference>
<keyword evidence="9" id="KW-1185">Reference proteome</keyword>
<dbReference type="Pfam" id="PF03600">
    <property type="entry name" value="CitMHS"/>
    <property type="match status" value="1"/>
</dbReference>
<feature type="transmembrane region" description="Helical" evidence="6">
    <location>
        <begin position="322"/>
        <end position="342"/>
    </location>
</feature>
<sequence length="432" mass="46021">MLAFLGLLTIIVLLLLVMTKKASPTVALIVVPVVTAAIGGFGLEIGEFMTNGVKSISTTGVMFIFAILFFGVLSDAGTFDPIIRTIIKVVGKDPVKIAIGTAILAMIVHLDGSGAVTFLITIPAMLPLYDQLGMKRTTLATIVALGAGTMNILPWGGPTIRAASSLGITPTELFNPMLVPFLAGIIFVLIVAFLLGKKEAKHIGNIRNTKIIEVDEKVNEEKAKLARPKLFLVNILLIVVAITIMITNKLQPHVVFMLGLCIALVINYPSVKEQKERIDAHAKEALMMASVLFAAGCFTGIMKDSGMITAMAEVVVDMIPLSLGRLIPVITGVISMPASLLFDPDSFYFGVLPVLTSSAKQFGVQEIMVGRAAILGQMTTGFPISPLTASTFLLTGLAGIDFGEHQKKTIPYAFACTIVMLIVAIVLRIISL</sequence>
<feature type="transmembrane region" description="Helical" evidence="6">
    <location>
        <begin position="58"/>
        <end position="77"/>
    </location>
</feature>
<comment type="subcellular location">
    <subcellularLocation>
        <location evidence="1">Membrane</location>
        <topology evidence="1">Multi-pass membrane protein</topology>
    </subcellularLocation>
</comment>
<comment type="caution">
    <text evidence="8">The sequence shown here is derived from an EMBL/GenBank/DDBJ whole genome shotgun (WGS) entry which is preliminary data.</text>
</comment>
<dbReference type="InterPro" id="IPR004680">
    <property type="entry name" value="Cit_transptr-like_dom"/>
</dbReference>
<evidence type="ECO:0000313" key="9">
    <source>
        <dbReference type="Proteomes" id="UP000627166"/>
    </source>
</evidence>
<organism evidence="8 9">
    <name type="scientific">Clostridium faecium</name>
    <dbReference type="NCBI Taxonomy" id="2762223"/>
    <lineage>
        <taxon>Bacteria</taxon>
        <taxon>Bacillati</taxon>
        <taxon>Bacillota</taxon>
        <taxon>Clostridia</taxon>
        <taxon>Eubacteriales</taxon>
        <taxon>Clostridiaceae</taxon>
        <taxon>Clostridium</taxon>
    </lineage>
</organism>